<evidence type="ECO:0000256" key="1">
    <source>
        <dbReference type="SAM" id="MobiDB-lite"/>
    </source>
</evidence>
<sequence>MDQQIKQKQVEEFQTEDIKYQMSSKKVENKKYYLFEYKKELNKDQIDKRQDKKEKKEQKEQQIFEKGQRM</sequence>
<dbReference type="AlphaFoldDB" id="A0A8S1NU46"/>
<keyword evidence="3" id="KW-1185">Reference proteome</keyword>
<feature type="region of interest" description="Disordered" evidence="1">
    <location>
        <begin position="46"/>
        <end position="70"/>
    </location>
</feature>
<comment type="caution">
    <text evidence="2">The sequence shown here is derived from an EMBL/GenBank/DDBJ whole genome shotgun (WGS) entry which is preliminary data.</text>
</comment>
<accession>A0A8S1NU46</accession>
<gene>
    <name evidence="2" type="ORF">PSON_ATCC_30995.1.T0600062</name>
</gene>
<evidence type="ECO:0000313" key="2">
    <source>
        <dbReference type="EMBL" id="CAD8093035.1"/>
    </source>
</evidence>
<dbReference type="Proteomes" id="UP000692954">
    <property type="component" value="Unassembled WGS sequence"/>
</dbReference>
<dbReference type="EMBL" id="CAJJDN010000060">
    <property type="protein sequence ID" value="CAD8093035.1"/>
    <property type="molecule type" value="Genomic_DNA"/>
</dbReference>
<organism evidence="2 3">
    <name type="scientific">Paramecium sonneborni</name>
    <dbReference type="NCBI Taxonomy" id="65129"/>
    <lineage>
        <taxon>Eukaryota</taxon>
        <taxon>Sar</taxon>
        <taxon>Alveolata</taxon>
        <taxon>Ciliophora</taxon>
        <taxon>Intramacronucleata</taxon>
        <taxon>Oligohymenophorea</taxon>
        <taxon>Peniculida</taxon>
        <taxon>Parameciidae</taxon>
        <taxon>Paramecium</taxon>
    </lineage>
</organism>
<name>A0A8S1NU46_9CILI</name>
<protein>
    <submittedName>
        <fullName evidence="2">Uncharacterized protein</fullName>
    </submittedName>
</protein>
<reference evidence="2" key="1">
    <citation type="submission" date="2021-01" db="EMBL/GenBank/DDBJ databases">
        <authorList>
            <consortium name="Genoscope - CEA"/>
            <person name="William W."/>
        </authorList>
    </citation>
    <scope>NUCLEOTIDE SEQUENCE</scope>
</reference>
<evidence type="ECO:0000313" key="3">
    <source>
        <dbReference type="Proteomes" id="UP000692954"/>
    </source>
</evidence>
<proteinExistence type="predicted"/>